<dbReference type="AlphaFoldDB" id="A0A7U5BEM5"/>
<keyword evidence="8" id="KW-1185">Reference proteome</keyword>
<dbReference type="KEGG" id="sphi:TS85_01895"/>
<gene>
    <name evidence="7" type="ORF">TS85_01895</name>
</gene>
<dbReference type="GO" id="GO:0016020">
    <property type="term" value="C:membrane"/>
    <property type="evidence" value="ECO:0007669"/>
    <property type="project" value="UniProtKB-SubCell"/>
</dbReference>
<name>A0A7U5BEM5_9SPHN</name>
<evidence type="ECO:0000256" key="2">
    <source>
        <dbReference type="ARBA" id="ARBA00009190"/>
    </source>
</evidence>
<dbReference type="EMBL" id="CP010836">
    <property type="protein sequence ID" value="AJP70835.1"/>
    <property type="molecule type" value="Genomic_DNA"/>
</dbReference>
<dbReference type="InterPro" id="IPR001727">
    <property type="entry name" value="GDT1-like"/>
</dbReference>
<feature type="transmembrane region" description="Helical" evidence="6">
    <location>
        <begin position="35"/>
        <end position="60"/>
    </location>
</feature>
<organism evidence="7 8">
    <name type="scientific">Sphingomonas hengshuiensis</name>
    <dbReference type="NCBI Taxonomy" id="1609977"/>
    <lineage>
        <taxon>Bacteria</taxon>
        <taxon>Pseudomonadati</taxon>
        <taxon>Pseudomonadota</taxon>
        <taxon>Alphaproteobacteria</taxon>
        <taxon>Sphingomonadales</taxon>
        <taxon>Sphingomonadaceae</taxon>
        <taxon>Sphingomonas</taxon>
    </lineage>
</organism>
<evidence type="ECO:0000256" key="4">
    <source>
        <dbReference type="ARBA" id="ARBA00022989"/>
    </source>
</evidence>
<keyword evidence="3 6" id="KW-0812">Transmembrane</keyword>
<comment type="caution">
    <text evidence="6">Lacks conserved residue(s) required for the propagation of feature annotation.</text>
</comment>
<keyword evidence="4 6" id="KW-1133">Transmembrane helix</keyword>
<reference evidence="7 8" key="2">
    <citation type="submission" date="2015-02" db="EMBL/GenBank/DDBJ databases">
        <title>The complete genome of Sphingomonas hengshuiensis sp. WHSC-8 isolated from soil of Hengshui Lake.</title>
        <authorList>
            <person name="Wei S."/>
            <person name="Guo J."/>
            <person name="Su C."/>
            <person name="Wu R."/>
            <person name="Zhang Z."/>
            <person name="Liang K."/>
            <person name="Li H."/>
            <person name="Wang T."/>
            <person name="Liu H."/>
            <person name="Zhang C."/>
            <person name="Li Z."/>
            <person name="Wang Q."/>
            <person name="Meng J."/>
        </authorList>
    </citation>
    <scope>NUCLEOTIDE SEQUENCE [LARGE SCALE GENOMIC DNA]</scope>
    <source>
        <strain evidence="7 8">WHSC-8</strain>
    </source>
</reference>
<comment type="subcellular location">
    <subcellularLocation>
        <location evidence="1 6">Membrane</location>
        <topology evidence="1 6">Multi-pass membrane protein</topology>
    </subcellularLocation>
</comment>
<protein>
    <recommendedName>
        <fullName evidence="6">GDT1 family protein</fullName>
    </recommendedName>
</protein>
<dbReference type="GO" id="GO:0046873">
    <property type="term" value="F:metal ion transmembrane transporter activity"/>
    <property type="evidence" value="ECO:0007669"/>
    <property type="project" value="InterPro"/>
</dbReference>
<dbReference type="RefSeq" id="WP_044330100.1">
    <property type="nucleotide sequence ID" value="NZ_CP010836.1"/>
</dbReference>
<evidence type="ECO:0000313" key="8">
    <source>
        <dbReference type="Proteomes" id="UP000032300"/>
    </source>
</evidence>
<dbReference type="OrthoDB" id="7585760at2"/>
<evidence type="ECO:0000256" key="6">
    <source>
        <dbReference type="RuleBase" id="RU365102"/>
    </source>
</evidence>
<keyword evidence="5 6" id="KW-0472">Membrane</keyword>
<evidence type="ECO:0000256" key="1">
    <source>
        <dbReference type="ARBA" id="ARBA00004141"/>
    </source>
</evidence>
<proteinExistence type="inferred from homology"/>
<feature type="transmembrane region" description="Helical" evidence="6">
    <location>
        <begin position="67"/>
        <end position="85"/>
    </location>
</feature>
<sequence>MEAIVPAFLLALLTQIGDRPALLTAILADRYAAPIRVAIVAGLVHAAIALLAALGGAAIGPGLSPHAARLLLGVALVMAGIGGLWPSKPPAGLEAWRNGAVVAPLLGALVSALGDRGPFVTLALAAGGLPWFAAAGATLGAFAVALVAAVLGERCWQALPLRRTRGVLGVALLGTGLYLMLGALGLA</sequence>
<dbReference type="Pfam" id="PF01169">
    <property type="entry name" value="GDT1"/>
    <property type="match status" value="2"/>
</dbReference>
<accession>A0A7U5BEM5</accession>
<evidence type="ECO:0000313" key="7">
    <source>
        <dbReference type="EMBL" id="AJP70835.1"/>
    </source>
</evidence>
<reference evidence="7 8" key="1">
    <citation type="journal article" date="2015" name="Int. J. Syst. Evol. Microbiol.">
        <title>Sphingomonas hengshuiensis sp. nov., isolated from lake wetland.</title>
        <authorList>
            <person name="Wei S."/>
            <person name="Wang T."/>
            <person name="Liu H."/>
            <person name="Zhang C."/>
            <person name="Guo J."/>
            <person name="Wang Q."/>
            <person name="Liang K."/>
            <person name="Zhang Z."/>
        </authorList>
    </citation>
    <scope>NUCLEOTIDE SEQUENCE [LARGE SCALE GENOMIC DNA]</scope>
    <source>
        <strain evidence="7 8">WHSC-8</strain>
    </source>
</reference>
<feature type="transmembrane region" description="Helical" evidence="6">
    <location>
        <begin position="164"/>
        <end position="186"/>
    </location>
</feature>
<dbReference type="Proteomes" id="UP000032300">
    <property type="component" value="Chromosome"/>
</dbReference>
<evidence type="ECO:0000256" key="3">
    <source>
        <dbReference type="ARBA" id="ARBA00022692"/>
    </source>
</evidence>
<comment type="similarity">
    <text evidence="2 6">Belongs to the GDT1 family.</text>
</comment>
<evidence type="ECO:0000256" key="5">
    <source>
        <dbReference type="ARBA" id="ARBA00023136"/>
    </source>
</evidence>
<feature type="transmembrane region" description="Helical" evidence="6">
    <location>
        <begin position="131"/>
        <end position="152"/>
    </location>
</feature>